<gene>
    <name evidence="2" type="ORF">NDU88_011775</name>
</gene>
<organism evidence="2 3">
    <name type="scientific">Pleurodeles waltl</name>
    <name type="common">Iberian ribbed newt</name>
    <dbReference type="NCBI Taxonomy" id="8319"/>
    <lineage>
        <taxon>Eukaryota</taxon>
        <taxon>Metazoa</taxon>
        <taxon>Chordata</taxon>
        <taxon>Craniata</taxon>
        <taxon>Vertebrata</taxon>
        <taxon>Euteleostomi</taxon>
        <taxon>Amphibia</taxon>
        <taxon>Batrachia</taxon>
        <taxon>Caudata</taxon>
        <taxon>Salamandroidea</taxon>
        <taxon>Salamandridae</taxon>
        <taxon>Pleurodelinae</taxon>
        <taxon>Pleurodeles</taxon>
    </lineage>
</organism>
<accession>A0AAV7R2N5</accession>
<feature type="compositionally biased region" description="Polar residues" evidence="1">
    <location>
        <begin position="57"/>
        <end position="70"/>
    </location>
</feature>
<feature type="compositionally biased region" description="Basic residues" evidence="1">
    <location>
        <begin position="40"/>
        <end position="51"/>
    </location>
</feature>
<feature type="region of interest" description="Disordered" evidence="1">
    <location>
        <begin position="1"/>
        <end position="73"/>
    </location>
</feature>
<protein>
    <submittedName>
        <fullName evidence="2">Uncharacterized protein</fullName>
    </submittedName>
</protein>
<dbReference type="Proteomes" id="UP001066276">
    <property type="component" value="Chromosome 6"/>
</dbReference>
<dbReference type="EMBL" id="JANPWB010000010">
    <property type="protein sequence ID" value="KAJ1145489.1"/>
    <property type="molecule type" value="Genomic_DNA"/>
</dbReference>
<sequence length="106" mass="11397">MSRRHVPYPSPASRHLKLQKPGPHFNKPEVVSAGALRKSTQTRKRLPRSKPRAASAHTPTLRSVSTSSQKRAGGLSDRLLHISSQTAIGISLLTRSGTIELPGASS</sequence>
<name>A0AAV7R2N5_PLEWA</name>
<comment type="caution">
    <text evidence="2">The sequence shown here is derived from an EMBL/GenBank/DDBJ whole genome shotgun (WGS) entry which is preliminary data.</text>
</comment>
<evidence type="ECO:0000256" key="1">
    <source>
        <dbReference type="SAM" id="MobiDB-lite"/>
    </source>
</evidence>
<dbReference type="AlphaFoldDB" id="A0AAV7R2N5"/>
<evidence type="ECO:0000313" key="3">
    <source>
        <dbReference type="Proteomes" id="UP001066276"/>
    </source>
</evidence>
<proteinExistence type="predicted"/>
<evidence type="ECO:0000313" key="2">
    <source>
        <dbReference type="EMBL" id="KAJ1145489.1"/>
    </source>
</evidence>
<keyword evidence="3" id="KW-1185">Reference proteome</keyword>
<reference evidence="2" key="1">
    <citation type="journal article" date="2022" name="bioRxiv">
        <title>Sequencing and chromosome-scale assembly of the giantPleurodeles waltlgenome.</title>
        <authorList>
            <person name="Brown T."/>
            <person name="Elewa A."/>
            <person name="Iarovenko S."/>
            <person name="Subramanian E."/>
            <person name="Araus A.J."/>
            <person name="Petzold A."/>
            <person name="Susuki M."/>
            <person name="Suzuki K.-i.T."/>
            <person name="Hayashi T."/>
            <person name="Toyoda A."/>
            <person name="Oliveira C."/>
            <person name="Osipova E."/>
            <person name="Leigh N.D."/>
            <person name="Simon A."/>
            <person name="Yun M.H."/>
        </authorList>
    </citation>
    <scope>NUCLEOTIDE SEQUENCE</scope>
    <source>
        <strain evidence="2">20211129_DDA</strain>
        <tissue evidence="2">Liver</tissue>
    </source>
</reference>